<keyword evidence="2 6" id="KW-0694">RNA-binding</keyword>
<dbReference type="Gene3D" id="3.30.70.1560">
    <property type="entry name" value="Alpha-L RNA-binding motif"/>
    <property type="match status" value="1"/>
</dbReference>
<dbReference type="Gene3D" id="3.30.70.580">
    <property type="entry name" value="Pseudouridine synthase I, catalytic domain, N-terminal subdomain"/>
    <property type="match status" value="1"/>
</dbReference>
<dbReference type="PROSITE" id="PS01149">
    <property type="entry name" value="PSI_RSU"/>
    <property type="match status" value="1"/>
</dbReference>
<dbReference type="InterPro" id="IPR000748">
    <property type="entry name" value="PsdUridine_synth_RsuA/RluB/E/F"/>
</dbReference>
<dbReference type="CDD" id="cd02553">
    <property type="entry name" value="PseudoU_synth_RsuA"/>
    <property type="match status" value="1"/>
</dbReference>
<evidence type="ECO:0000256" key="1">
    <source>
        <dbReference type="ARBA" id="ARBA00008348"/>
    </source>
</evidence>
<dbReference type="RefSeq" id="WP_012695558.1">
    <property type="nucleotide sequence ID" value="NZ_CP022115.1"/>
</dbReference>
<dbReference type="InterPro" id="IPR020094">
    <property type="entry name" value="TruA/RsuA/RluB/E/F_N"/>
</dbReference>
<protein>
    <recommendedName>
        <fullName evidence="7">Pseudouridine synthase</fullName>
        <ecNumber evidence="7">5.4.99.-</ecNumber>
    </recommendedName>
</protein>
<dbReference type="InterPro" id="IPR036986">
    <property type="entry name" value="S4_RNA-bd_sf"/>
</dbReference>
<reference evidence="10" key="1">
    <citation type="journal article" date="2017" name="J. Antimicrob. Chemother.">
        <title>Emergence and genomic analysis of MDR Laribacter hongkongensis strain HLGZ1 from Guangzhou, China.</title>
        <authorList>
            <person name="Wu H.K."/>
            <person name="Chen J.H."/>
            <person name="Yang L."/>
            <person name="Li A.R."/>
            <person name="Su D.H."/>
            <person name="Lin Y.P."/>
            <person name="Chen D.Q."/>
        </authorList>
    </citation>
    <scope>NUCLEOTIDE SEQUENCE</scope>
    <source>
        <strain evidence="10">HLGZ1</strain>
    </source>
</reference>
<dbReference type="Pfam" id="PF00849">
    <property type="entry name" value="PseudoU_synth_2"/>
    <property type="match status" value="1"/>
</dbReference>
<evidence type="ECO:0000259" key="8">
    <source>
        <dbReference type="Pfam" id="PF00849"/>
    </source>
</evidence>
<comment type="similarity">
    <text evidence="1 7">Belongs to the pseudouridine synthase RsuA family.</text>
</comment>
<evidence type="ECO:0000256" key="5">
    <source>
        <dbReference type="ARBA" id="ARBA00037590"/>
    </source>
</evidence>
<dbReference type="PROSITE" id="PS50889">
    <property type="entry name" value="S4"/>
    <property type="match status" value="1"/>
</dbReference>
<dbReference type="EMBL" id="JAJAXM010000044">
    <property type="protein sequence ID" value="MCG9027241.1"/>
    <property type="molecule type" value="Genomic_DNA"/>
</dbReference>
<dbReference type="EC" id="5.4.99.-" evidence="7"/>
<evidence type="ECO:0000256" key="6">
    <source>
        <dbReference type="PROSITE-ProRule" id="PRU00182"/>
    </source>
</evidence>
<accession>A0A248LEJ8</accession>
<dbReference type="GeneID" id="75109642"/>
<dbReference type="OMA" id="QGKYHQV"/>
<sequence length="231" mass="25504">MQLERLLHREGWSSRKGCRILINQGRVCVAGEVADDPGLEVEPEGLAYSVDDEAAIAREHLYLILNKPLDLECSRKPTVRTGVLTLFPPRYSERGVQPVGRLDADTSGLLLLSDDGQFIHRITSPKHLVPKTYVATCARPVEPEHLRQLLAGVVLNDDPAPVVARSARTLDEHTLELVVTEGRYHQVRRMIAAVGNHCDALHRSRIGELVLDGLAPGQWRELTAAELALLG</sequence>
<comment type="catalytic activity">
    <reaction evidence="4">
        <text>uridine(516) in 16S rRNA = pseudouridine(516) in 16S rRNA</text>
        <dbReference type="Rhea" id="RHEA:38867"/>
        <dbReference type="Rhea" id="RHEA-COMP:10089"/>
        <dbReference type="Rhea" id="RHEA-COMP:10090"/>
        <dbReference type="ChEBI" id="CHEBI:65314"/>
        <dbReference type="ChEBI" id="CHEBI:65315"/>
        <dbReference type="EC" id="5.4.99.19"/>
    </reaction>
</comment>
<dbReference type="InterPro" id="IPR042092">
    <property type="entry name" value="PsdUridine_s_RsuA/RluB/E/F_cat"/>
</dbReference>
<dbReference type="AlphaFoldDB" id="A0A248LEJ8"/>
<comment type="function">
    <text evidence="5">Responsible for synthesis of pseudouridine from uracil-516 in 16S ribosomal RNA.</text>
</comment>
<evidence type="ECO:0000259" key="9">
    <source>
        <dbReference type="Pfam" id="PF01479"/>
    </source>
</evidence>
<dbReference type="GO" id="GO:0160136">
    <property type="term" value="F:16S rRNA pseudouridine(516) synthase activity"/>
    <property type="evidence" value="ECO:0007669"/>
    <property type="project" value="UniProtKB-EC"/>
</dbReference>
<organism evidence="10 12">
    <name type="scientific">Laribacter hongkongensis</name>
    <dbReference type="NCBI Taxonomy" id="168471"/>
    <lineage>
        <taxon>Bacteria</taxon>
        <taxon>Pseudomonadati</taxon>
        <taxon>Pseudomonadota</taxon>
        <taxon>Betaproteobacteria</taxon>
        <taxon>Neisseriales</taxon>
        <taxon>Aquaspirillaceae</taxon>
        <taxon>Laribacter</taxon>
    </lineage>
</organism>
<evidence type="ECO:0000256" key="3">
    <source>
        <dbReference type="ARBA" id="ARBA00023235"/>
    </source>
</evidence>
<evidence type="ECO:0000256" key="4">
    <source>
        <dbReference type="ARBA" id="ARBA00036749"/>
    </source>
</evidence>
<evidence type="ECO:0000313" key="10">
    <source>
        <dbReference type="EMBL" id="ASJ22899.1"/>
    </source>
</evidence>
<feature type="domain" description="RNA-binding S4" evidence="9">
    <location>
        <begin position="7"/>
        <end position="44"/>
    </location>
</feature>
<dbReference type="CDD" id="cd00165">
    <property type="entry name" value="S4"/>
    <property type="match status" value="1"/>
</dbReference>
<dbReference type="Proteomes" id="UP000197424">
    <property type="component" value="Chromosome"/>
</dbReference>
<dbReference type="PANTHER" id="PTHR47683:SF4">
    <property type="entry name" value="PSEUDOURIDINE SYNTHASE"/>
    <property type="match status" value="1"/>
</dbReference>
<dbReference type="NCBIfam" id="TIGR00093">
    <property type="entry name" value="pseudouridine synthase"/>
    <property type="match status" value="1"/>
</dbReference>
<dbReference type="PANTHER" id="PTHR47683">
    <property type="entry name" value="PSEUDOURIDINE SYNTHASE FAMILY PROTEIN-RELATED"/>
    <property type="match status" value="1"/>
</dbReference>
<dbReference type="GO" id="GO:0000455">
    <property type="term" value="P:enzyme-directed rRNA pseudouridine synthesis"/>
    <property type="evidence" value="ECO:0007669"/>
    <property type="project" value="UniProtKB-ARBA"/>
</dbReference>
<gene>
    <name evidence="11" type="ORF">LH440_15325</name>
    <name evidence="10" type="ORF">LHGZ1_0068</name>
</gene>
<dbReference type="GO" id="GO:0003723">
    <property type="term" value="F:RNA binding"/>
    <property type="evidence" value="ECO:0007669"/>
    <property type="project" value="UniProtKB-KW"/>
</dbReference>
<reference evidence="10" key="3">
    <citation type="submission" date="2017-06" db="EMBL/GenBank/DDBJ databases">
        <authorList>
            <person name="Kim H.J."/>
            <person name="Triplett B.A."/>
        </authorList>
    </citation>
    <scope>NUCLEOTIDE SEQUENCE</scope>
    <source>
        <strain evidence="10">HLGZ1</strain>
    </source>
</reference>
<reference evidence="11 13" key="4">
    <citation type="submission" date="2021-10" db="EMBL/GenBank/DDBJ databases">
        <title>Whole-genome sequencing analysis of Laribacter hongkongensis: virulence gene profiles, carbohydrate-active enzyme prediction, and antimicrobial resistance characterization.</title>
        <authorList>
            <person name="Yuan P."/>
            <person name="Zhan Y."/>
            <person name="Chen D."/>
        </authorList>
    </citation>
    <scope>NUCLEOTIDE SEQUENCE [LARGE SCALE GENOMIC DNA]</scope>
    <source>
        <strain evidence="11 13">W67</strain>
    </source>
</reference>
<evidence type="ECO:0000313" key="11">
    <source>
        <dbReference type="EMBL" id="MCG9027241.1"/>
    </source>
</evidence>
<dbReference type="Pfam" id="PF01479">
    <property type="entry name" value="S4"/>
    <property type="match status" value="1"/>
</dbReference>
<dbReference type="OrthoDB" id="9807213at2"/>
<dbReference type="Gene3D" id="3.10.290.10">
    <property type="entry name" value="RNA-binding S4 domain"/>
    <property type="match status" value="1"/>
</dbReference>
<evidence type="ECO:0000256" key="2">
    <source>
        <dbReference type="ARBA" id="ARBA00022884"/>
    </source>
</evidence>
<proteinExistence type="inferred from homology"/>
<dbReference type="InterPro" id="IPR050343">
    <property type="entry name" value="RsuA_PseudoU_synthase"/>
</dbReference>
<dbReference type="InterPro" id="IPR020103">
    <property type="entry name" value="PsdUridine_synth_cat_dom_sf"/>
</dbReference>
<dbReference type="EMBL" id="CP022115">
    <property type="protein sequence ID" value="ASJ22899.1"/>
    <property type="molecule type" value="Genomic_DNA"/>
</dbReference>
<dbReference type="Proteomes" id="UP001200247">
    <property type="component" value="Unassembled WGS sequence"/>
</dbReference>
<feature type="domain" description="Pseudouridine synthase RsuA/RluA-like" evidence="8">
    <location>
        <begin position="62"/>
        <end position="193"/>
    </location>
</feature>
<dbReference type="SUPFAM" id="SSF55120">
    <property type="entry name" value="Pseudouridine synthase"/>
    <property type="match status" value="1"/>
</dbReference>
<dbReference type="InterPro" id="IPR006145">
    <property type="entry name" value="PsdUridine_synth_RsuA/RluA"/>
</dbReference>
<dbReference type="InterPro" id="IPR018496">
    <property type="entry name" value="PsdUridine_synth_RsuA/RluB_CS"/>
</dbReference>
<evidence type="ECO:0000313" key="13">
    <source>
        <dbReference type="Proteomes" id="UP001200247"/>
    </source>
</evidence>
<reference evidence="12" key="2">
    <citation type="submission" date="2017-06" db="EMBL/GenBank/DDBJ databases">
        <title>Whole genome sequence of Laribacter hongkongensis LHGZ1.</title>
        <authorList>
            <person name="Chen D."/>
            <person name="Wu H."/>
            <person name="Chen J."/>
        </authorList>
    </citation>
    <scope>NUCLEOTIDE SEQUENCE [LARGE SCALE GENOMIC DNA]</scope>
    <source>
        <strain evidence="12">LHGZ1</strain>
    </source>
</reference>
<keyword evidence="3 7" id="KW-0413">Isomerase</keyword>
<name>A0A248LEJ8_9NEIS</name>
<dbReference type="SUPFAM" id="SSF55174">
    <property type="entry name" value="Alpha-L RNA-binding motif"/>
    <property type="match status" value="1"/>
</dbReference>
<dbReference type="InterPro" id="IPR002942">
    <property type="entry name" value="S4_RNA-bd"/>
</dbReference>
<evidence type="ECO:0000256" key="7">
    <source>
        <dbReference type="RuleBase" id="RU003887"/>
    </source>
</evidence>
<evidence type="ECO:0000313" key="12">
    <source>
        <dbReference type="Proteomes" id="UP000197424"/>
    </source>
</evidence>